<organism evidence="2 3">
    <name type="scientific">Mycena metata</name>
    <dbReference type="NCBI Taxonomy" id="1033252"/>
    <lineage>
        <taxon>Eukaryota</taxon>
        <taxon>Fungi</taxon>
        <taxon>Dikarya</taxon>
        <taxon>Basidiomycota</taxon>
        <taxon>Agaricomycotina</taxon>
        <taxon>Agaricomycetes</taxon>
        <taxon>Agaricomycetidae</taxon>
        <taxon>Agaricales</taxon>
        <taxon>Marasmiineae</taxon>
        <taxon>Mycenaceae</taxon>
        <taxon>Mycena</taxon>
    </lineage>
</organism>
<feature type="compositionally biased region" description="Gly residues" evidence="1">
    <location>
        <begin position="254"/>
        <end position="275"/>
    </location>
</feature>
<reference evidence="2" key="1">
    <citation type="submission" date="2023-03" db="EMBL/GenBank/DDBJ databases">
        <title>Massive genome expansion in bonnet fungi (Mycena s.s.) driven by repeated elements and novel gene families across ecological guilds.</title>
        <authorList>
            <consortium name="Lawrence Berkeley National Laboratory"/>
            <person name="Harder C.B."/>
            <person name="Miyauchi S."/>
            <person name="Viragh M."/>
            <person name="Kuo A."/>
            <person name="Thoen E."/>
            <person name="Andreopoulos B."/>
            <person name="Lu D."/>
            <person name="Skrede I."/>
            <person name="Drula E."/>
            <person name="Henrissat B."/>
            <person name="Morin E."/>
            <person name="Kohler A."/>
            <person name="Barry K."/>
            <person name="LaButti K."/>
            <person name="Morin E."/>
            <person name="Salamov A."/>
            <person name="Lipzen A."/>
            <person name="Mereny Z."/>
            <person name="Hegedus B."/>
            <person name="Baldrian P."/>
            <person name="Stursova M."/>
            <person name="Weitz H."/>
            <person name="Taylor A."/>
            <person name="Grigoriev I.V."/>
            <person name="Nagy L.G."/>
            <person name="Martin F."/>
            <person name="Kauserud H."/>
        </authorList>
    </citation>
    <scope>NUCLEOTIDE SEQUENCE</scope>
    <source>
        <strain evidence="2">CBHHK182m</strain>
    </source>
</reference>
<dbReference type="Proteomes" id="UP001215598">
    <property type="component" value="Unassembled WGS sequence"/>
</dbReference>
<proteinExistence type="predicted"/>
<keyword evidence="3" id="KW-1185">Reference proteome</keyword>
<feature type="region of interest" description="Disordered" evidence="1">
    <location>
        <begin position="246"/>
        <end position="308"/>
    </location>
</feature>
<dbReference type="EMBL" id="JARKIB010000002">
    <property type="protein sequence ID" value="KAJ7784395.1"/>
    <property type="molecule type" value="Genomic_DNA"/>
</dbReference>
<sequence length="308" mass="33309">MAPIAIPSSAFELPGAFTISLYDPEAKSSTYPHWIFPSNALKRRRKKEELDDKNLRNLRTFNYPSYRAVWFGHAPINGTSPFTSTPTCVARSKAKKNGFKQSYQSFIKFLIALPIPTFATKSWQTGKKFVRPQRGNLIFTDHPVNGVVALQISTAASHLLLWFHSSTNMQTRALPHSGVMSQRHAAGPKISPEDLLSHFLQDIDGKAKVSTLFHDLDLLGIFSLRYMSSAKRASLRTAADAIQQTLEGGNSRRWGGGNAGGESAGGAGGSKGGASGSASGASGSASRQEYKDGEGEGDDVKAISRVDY</sequence>
<feature type="compositionally biased region" description="Low complexity" evidence="1">
    <location>
        <begin position="276"/>
        <end position="286"/>
    </location>
</feature>
<gene>
    <name evidence="2" type="ORF">B0H16DRAFT_1446613</name>
</gene>
<protein>
    <submittedName>
        <fullName evidence="2">Uncharacterized protein</fullName>
    </submittedName>
</protein>
<evidence type="ECO:0000313" key="3">
    <source>
        <dbReference type="Proteomes" id="UP001215598"/>
    </source>
</evidence>
<name>A0AAD7P1Y2_9AGAR</name>
<dbReference type="AlphaFoldDB" id="A0AAD7P1Y2"/>
<feature type="compositionally biased region" description="Basic and acidic residues" evidence="1">
    <location>
        <begin position="288"/>
        <end position="308"/>
    </location>
</feature>
<accession>A0AAD7P1Y2</accession>
<comment type="caution">
    <text evidence="2">The sequence shown here is derived from an EMBL/GenBank/DDBJ whole genome shotgun (WGS) entry which is preliminary data.</text>
</comment>
<evidence type="ECO:0000313" key="2">
    <source>
        <dbReference type="EMBL" id="KAJ7784395.1"/>
    </source>
</evidence>
<evidence type="ECO:0000256" key="1">
    <source>
        <dbReference type="SAM" id="MobiDB-lite"/>
    </source>
</evidence>